<reference evidence="13" key="1">
    <citation type="journal article" date="2019" name="Int. J. Syst. Evol. Microbiol.">
        <title>The Global Catalogue of Microorganisms (GCM) 10K type strain sequencing project: providing services to taxonomists for standard genome sequencing and annotation.</title>
        <authorList>
            <consortium name="The Broad Institute Genomics Platform"/>
            <consortium name="The Broad Institute Genome Sequencing Center for Infectious Disease"/>
            <person name="Wu L."/>
            <person name="Ma J."/>
        </authorList>
    </citation>
    <scope>NUCLEOTIDE SEQUENCE [LARGE SCALE GENOMIC DNA]</scope>
    <source>
        <strain evidence="13">JCM 17939</strain>
    </source>
</reference>
<keyword evidence="4 10" id="KW-0732">Signal</keyword>
<name>A0ABP8UK17_9ACTN</name>
<keyword evidence="13" id="KW-1185">Reference proteome</keyword>
<accession>A0ABP8UK17</accession>
<evidence type="ECO:0000313" key="12">
    <source>
        <dbReference type="EMBL" id="GAA4631805.1"/>
    </source>
</evidence>
<dbReference type="PRINTS" id="PR00742">
    <property type="entry name" value="GLHYDRLASE35"/>
</dbReference>
<comment type="similarity">
    <text evidence="2 8">Belongs to the glycosyl hydrolase 35 family.</text>
</comment>
<dbReference type="Pfam" id="PF13363">
    <property type="entry name" value="BetaGal_dom3"/>
    <property type="match status" value="1"/>
</dbReference>
<dbReference type="InterPro" id="IPR001944">
    <property type="entry name" value="Glycoside_Hdrlase_35"/>
</dbReference>
<dbReference type="InterPro" id="IPR037110">
    <property type="entry name" value="Betagal_dom2_sf"/>
</dbReference>
<gene>
    <name evidence="12" type="ORF">GCM10023196_062660</name>
</gene>
<evidence type="ECO:0000256" key="4">
    <source>
        <dbReference type="ARBA" id="ARBA00022729"/>
    </source>
</evidence>
<organism evidence="12 13">
    <name type="scientific">Actinoallomurus vinaceus</name>
    <dbReference type="NCBI Taxonomy" id="1080074"/>
    <lineage>
        <taxon>Bacteria</taxon>
        <taxon>Bacillati</taxon>
        <taxon>Actinomycetota</taxon>
        <taxon>Actinomycetes</taxon>
        <taxon>Streptosporangiales</taxon>
        <taxon>Thermomonosporaceae</taxon>
        <taxon>Actinoallomurus</taxon>
    </lineage>
</organism>
<dbReference type="Pfam" id="PF01301">
    <property type="entry name" value="Glyco_hydro_35"/>
    <property type="match status" value="1"/>
</dbReference>
<dbReference type="Gene3D" id="2.60.120.260">
    <property type="entry name" value="Galactose-binding domain-like"/>
    <property type="match status" value="2"/>
</dbReference>
<dbReference type="SUPFAM" id="SSF117100">
    <property type="entry name" value="Beta-galactosidase LacA, domain 3"/>
    <property type="match status" value="1"/>
</dbReference>
<evidence type="ECO:0000256" key="1">
    <source>
        <dbReference type="ARBA" id="ARBA00001412"/>
    </source>
</evidence>
<dbReference type="InterPro" id="IPR031330">
    <property type="entry name" value="Gly_Hdrlase_35_cat"/>
</dbReference>
<evidence type="ECO:0000256" key="2">
    <source>
        <dbReference type="ARBA" id="ARBA00009809"/>
    </source>
</evidence>
<dbReference type="Pfam" id="PF13364">
    <property type="entry name" value="BetaGal_ABD2"/>
    <property type="match status" value="2"/>
</dbReference>
<dbReference type="SUPFAM" id="SSF51011">
    <property type="entry name" value="Glycosyl hydrolase domain"/>
    <property type="match status" value="1"/>
</dbReference>
<dbReference type="Proteomes" id="UP001501442">
    <property type="component" value="Unassembled WGS sequence"/>
</dbReference>
<dbReference type="SUPFAM" id="SSF51445">
    <property type="entry name" value="(Trans)glycosidases"/>
    <property type="match status" value="1"/>
</dbReference>
<dbReference type="InterPro" id="IPR008979">
    <property type="entry name" value="Galactose-bd-like_sf"/>
</dbReference>
<dbReference type="EMBL" id="BAABHK010000009">
    <property type="protein sequence ID" value="GAA4631805.1"/>
    <property type="molecule type" value="Genomic_DNA"/>
</dbReference>
<evidence type="ECO:0000256" key="6">
    <source>
        <dbReference type="ARBA" id="ARBA00023180"/>
    </source>
</evidence>
<keyword evidence="7" id="KW-0326">Glycosidase</keyword>
<dbReference type="Gene3D" id="3.20.20.80">
    <property type="entry name" value="Glycosidases"/>
    <property type="match status" value="1"/>
</dbReference>
<evidence type="ECO:0000256" key="3">
    <source>
        <dbReference type="ARBA" id="ARBA00012756"/>
    </source>
</evidence>
<evidence type="ECO:0000256" key="8">
    <source>
        <dbReference type="RuleBase" id="RU003679"/>
    </source>
</evidence>
<protein>
    <recommendedName>
        <fullName evidence="3">beta-galactosidase</fullName>
        <ecNumber evidence="3">3.2.1.23</ecNumber>
    </recommendedName>
</protein>
<evidence type="ECO:0000256" key="7">
    <source>
        <dbReference type="ARBA" id="ARBA00023295"/>
    </source>
</evidence>
<sequence length="933" mass="101178">MRGRPLALLAALLTTVLSATAAGTAPASAIKPAAVTTVSAPARHTITYDHYSLLIDGKRQYIWSGEFHYFRLPSPELWRDMLQKIKASGFNTVSLYFSWAYNSPAPGAYDFTGVRDVDRLLRMAEQAGLYVIARPGPYVNGELDAGGYPGWLLTQKGRARSAAADYTAAYREWLAHIDPIIARHQLTNGTGSVILYQVENEYDGSDATYMTQLAEQARADGITVPIFHNDKKRQGKWASGAGAPDLYASDTYPGTSVTDYSFMRSFTGPDRPLFWAEFQGGWFQPWGGGSYEENRTKYGPSFERITYGNNIDNHFTLQNLYMLYGGTNWGWQADPNVVYTSYDYGAAFDESRRLTAKIPVLKQQGYFVQSVEPLRKTDDLPGQPEHSAAAVHVDADRNPDDGTTFYFLRHEDIKQTTDEATTLRVETSDGTYTVPQQPGTAIHVNGPDYKILTAGYTMDRQRLVYSTSEIMTHEDLGDRDVALLHGRKGEAGETVLRYASQPRVDVLAGDVRATWSGSDLRLNYAHDGLARVRISGGGRAPLDLLLADDDTASTFWRPGGKVLVRGPYLVKTAERDGATLRLTGETEQAGPLEVFADPGVRTVLWNGRPVRAARTASGSLLGTVSGPRAVSLPALDSWRLQEDTPEAAPGFDDSGWTAADHQATDNPTQPKTLPVLYADDYGFHHGDVWYRGHFDGTAAGISLTAGTGKAGVWSVWLNGTFLGTVSTGTGGQNSSRDFTFPPEALGAHNVVSVLVRNMGHNEDGGSNDAQKNPRGLLAASLTGSGAAVAWRVQGGGNDAVRGPLNNGGLHGERAGWTLPSFSDRTWPRATSPSGAHAPGIAWYRTRVRLSLPKGQDTPLVLRFTGGQAARALIFVNGWNLGQYVADIGPQRDFVLPPGVLRTNGVNTIALAVWSYDGTGGLGTVTLERADGAR</sequence>
<keyword evidence="5" id="KW-0378">Hydrolase</keyword>
<evidence type="ECO:0000256" key="5">
    <source>
        <dbReference type="ARBA" id="ARBA00022801"/>
    </source>
</evidence>
<comment type="catalytic activity">
    <reaction evidence="1">
        <text>Hydrolysis of terminal non-reducing beta-D-galactose residues in beta-D-galactosides.</text>
        <dbReference type="EC" id="3.2.1.23"/>
    </reaction>
</comment>
<evidence type="ECO:0000256" key="9">
    <source>
        <dbReference type="SAM" id="MobiDB-lite"/>
    </source>
</evidence>
<dbReference type="InterPro" id="IPR025972">
    <property type="entry name" value="BetaGal_dom3"/>
</dbReference>
<dbReference type="RefSeq" id="WP_345434778.1">
    <property type="nucleotide sequence ID" value="NZ_BAABHK010000009.1"/>
</dbReference>
<keyword evidence="6" id="KW-0325">Glycoprotein</keyword>
<evidence type="ECO:0000256" key="10">
    <source>
        <dbReference type="SAM" id="SignalP"/>
    </source>
</evidence>
<evidence type="ECO:0000313" key="13">
    <source>
        <dbReference type="Proteomes" id="UP001501442"/>
    </source>
</evidence>
<dbReference type="InterPro" id="IPR025300">
    <property type="entry name" value="BetaGal_jelly_roll_dom"/>
</dbReference>
<dbReference type="SMART" id="SM01029">
    <property type="entry name" value="BetaGal_dom2"/>
    <property type="match status" value="1"/>
</dbReference>
<dbReference type="EC" id="3.2.1.23" evidence="3"/>
<dbReference type="Pfam" id="PF10435">
    <property type="entry name" value="BetaGal_dom2"/>
    <property type="match status" value="1"/>
</dbReference>
<feature type="signal peptide" evidence="10">
    <location>
        <begin position="1"/>
        <end position="21"/>
    </location>
</feature>
<dbReference type="InterPro" id="IPR017853">
    <property type="entry name" value="GH"/>
</dbReference>
<evidence type="ECO:0000259" key="11">
    <source>
        <dbReference type="SMART" id="SM01029"/>
    </source>
</evidence>
<dbReference type="InterPro" id="IPR018954">
    <property type="entry name" value="Betagal_dom2"/>
</dbReference>
<dbReference type="PANTHER" id="PTHR23421">
    <property type="entry name" value="BETA-GALACTOSIDASE RELATED"/>
    <property type="match status" value="1"/>
</dbReference>
<dbReference type="Gene3D" id="2.102.20.10">
    <property type="entry name" value="Beta-galactosidase, domain 2"/>
    <property type="match status" value="1"/>
</dbReference>
<feature type="region of interest" description="Disordered" evidence="9">
    <location>
        <begin position="644"/>
        <end position="671"/>
    </location>
</feature>
<feature type="chain" id="PRO_5046340800" description="beta-galactosidase" evidence="10">
    <location>
        <begin position="22"/>
        <end position="933"/>
    </location>
</feature>
<comment type="caution">
    <text evidence="12">The sequence shown here is derived from an EMBL/GenBank/DDBJ whole genome shotgun (WGS) entry which is preliminary data.</text>
</comment>
<proteinExistence type="inferred from homology"/>
<feature type="domain" description="Beta-galactosidase" evidence="11">
    <location>
        <begin position="373"/>
        <end position="555"/>
    </location>
</feature>
<dbReference type="SUPFAM" id="SSF49785">
    <property type="entry name" value="Galactose-binding domain-like"/>
    <property type="match status" value="2"/>
</dbReference>
<dbReference type="InterPro" id="IPR036833">
    <property type="entry name" value="BetaGal_dom3_sf"/>
</dbReference>